<name>A0A1G4IVL8_9SACH</name>
<dbReference type="OrthoDB" id="3997736at2759"/>
<gene>
    <name evidence="2" type="ORF">LAME_0B05776G</name>
</gene>
<keyword evidence="3" id="KW-1185">Reference proteome</keyword>
<evidence type="ECO:0000313" key="3">
    <source>
        <dbReference type="Proteomes" id="UP000191144"/>
    </source>
</evidence>
<organism evidence="2 3">
    <name type="scientific">Lachancea meyersii CBS 8951</name>
    <dbReference type="NCBI Taxonomy" id="1266667"/>
    <lineage>
        <taxon>Eukaryota</taxon>
        <taxon>Fungi</taxon>
        <taxon>Dikarya</taxon>
        <taxon>Ascomycota</taxon>
        <taxon>Saccharomycotina</taxon>
        <taxon>Saccharomycetes</taxon>
        <taxon>Saccharomycetales</taxon>
        <taxon>Saccharomycetaceae</taxon>
        <taxon>Lachancea</taxon>
    </lineage>
</organism>
<feature type="coiled-coil region" evidence="1">
    <location>
        <begin position="101"/>
        <end position="148"/>
    </location>
</feature>
<proteinExistence type="predicted"/>
<dbReference type="AlphaFoldDB" id="A0A1G4IVL8"/>
<evidence type="ECO:0000256" key="1">
    <source>
        <dbReference type="SAM" id="Coils"/>
    </source>
</evidence>
<evidence type="ECO:0000313" key="2">
    <source>
        <dbReference type="EMBL" id="SCU81134.1"/>
    </source>
</evidence>
<dbReference type="Proteomes" id="UP000191144">
    <property type="component" value="Chromosome B"/>
</dbReference>
<dbReference type="EMBL" id="LT598478">
    <property type="protein sequence ID" value="SCU81134.1"/>
    <property type="molecule type" value="Genomic_DNA"/>
</dbReference>
<keyword evidence="1" id="KW-0175">Coiled coil</keyword>
<accession>A0A1G4IVL8</accession>
<sequence>MENYHSVGFNIKYILTSNSRSKQSPSQEAPMKRLEFWSRVLPRCRYYNKPPTYFGGSAPRPVLSVPAVTMREPARKPLLGLATVISVLALSLLALDSYRVRLSLEAKLEQEAEQFKQTQDLITREFKANRKKRELQVLNERRRVQMREMKVALHVALLRKQLVDAGITPATIQRALEEFDKNAKMENSIENVSGTRLWVTENSDCKSYVSDIREYD</sequence>
<reference evidence="3" key="1">
    <citation type="submission" date="2016-03" db="EMBL/GenBank/DDBJ databases">
        <authorList>
            <person name="Devillers Hugo."/>
        </authorList>
    </citation>
    <scope>NUCLEOTIDE SEQUENCE [LARGE SCALE GENOMIC DNA]</scope>
</reference>
<protein>
    <submittedName>
        <fullName evidence="2">LAME_0B05776g1_1</fullName>
    </submittedName>
</protein>